<comment type="similarity">
    <text evidence="4 5">Belongs to the RNA methyltransferase RlmH family.</text>
</comment>
<dbReference type="InterPro" id="IPR029028">
    <property type="entry name" value="Alpha/beta_knot_MTases"/>
</dbReference>
<dbReference type="EMBL" id="JBJLSN010000006">
    <property type="protein sequence ID" value="MFL7900728.1"/>
    <property type="molecule type" value="Genomic_DNA"/>
</dbReference>
<dbReference type="InterPro" id="IPR003742">
    <property type="entry name" value="RlmH-like"/>
</dbReference>
<dbReference type="GO" id="GO:0005737">
    <property type="term" value="C:cytoplasm"/>
    <property type="evidence" value="ECO:0007669"/>
    <property type="project" value="UniProtKB-SubCell"/>
</dbReference>
<keyword evidence="5" id="KW-0963">Cytoplasm</keyword>
<name>A0A060DDS3_9PROT</name>
<dbReference type="CDD" id="cd18081">
    <property type="entry name" value="RlmH-like"/>
    <property type="match status" value="1"/>
</dbReference>
<reference evidence="7 12" key="3">
    <citation type="submission" date="2019-07" db="EMBL/GenBank/DDBJ databases">
        <title>Genome sequencing of the stress-tolerant strain Azospirillum brasilense Az19.</title>
        <authorList>
            <person name="Maroniche G.A."/>
            <person name="Garcia J.E."/>
            <person name="Pagnussat L."/>
            <person name="Amenta M."/>
            <person name="Creus C.M."/>
        </authorList>
    </citation>
    <scope>NUCLEOTIDE SEQUENCE [LARGE SCALE GENOMIC DNA]</scope>
    <source>
        <strain evidence="7 12">Az19</strain>
    </source>
</reference>
<evidence type="ECO:0000256" key="2">
    <source>
        <dbReference type="ARBA" id="ARBA00022679"/>
    </source>
</evidence>
<evidence type="ECO:0000256" key="1">
    <source>
        <dbReference type="ARBA" id="ARBA00022603"/>
    </source>
</evidence>
<dbReference type="EMBL" id="CP007793">
    <property type="protein sequence ID" value="AIB10840.1"/>
    <property type="molecule type" value="Genomic_DNA"/>
</dbReference>
<feature type="binding site" evidence="5">
    <location>
        <position position="68"/>
    </location>
    <ligand>
        <name>S-adenosyl-L-methionine</name>
        <dbReference type="ChEBI" id="CHEBI:59789"/>
    </ligand>
</feature>
<comment type="catalytic activity">
    <reaction evidence="5">
        <text>pseudouridine(1915) in 23S rRNA + S-adenosyl-L-methionine = N(3)-methylpseudouridine(1915) in 23S rRNA + S-adenosyl-L-homocysteine + H(+)</text>
        <dbReference type="Rhea" id="RHEA:42752"/>
        <dbReference type="Rhea" id="RHEA-COMP:10221"/>
        <dbReference type="Rhea" id="RHEA-COMP:10222"/>
        <dbReference type="ChEBI" id="CHEBI:15378"/>
        <dbReference type="ChEBI" id="CHEBI:57856"/>
        <dbReference type="ChEBI" id="CHEBI:59789"/>
        <dbReference type="ChEBI" id="CHEBI:65314"/>
        <dbReference type="ChEBI" id="CHEBI:74486"/>
        <dbReference type="EC" id="2.1.1.177"/>
    </reaction>
</comment>
<comment type="function">
    <text evidence="5">Specifically methylates the pseudouridine at position 1915 (m3Psi1915) in 23S rRNA.</text>
</comment>
<evidence type="ECO:0000313" key="10">
    <source>
        <dbReference type="Proteomes" id="UP000027186"/>
    </source>
</evidence>
<dbReference type="EMBL" id="VEWN01000001">
    <property type="protein sequence ID" value="KAA1058112.1"/>
    <property type="molecule type" value="Genomic_DNA"/>
</dbReference>
<accession>A0A060DDS3</accession>
<dbReference type="InterPro" id="IPR029026">
    <property type="entry name" value="tRNA_m1G_MTases_N"/>
</dbReference>
<keyword evidence="13" id="KW-1185">Reference proteome</keyword>
<evidence type="ECO:0000256" key="4">
    <source>
        <dbReference type="ARBA" id="ARBA00038303"/>
    </source>
</evidence>
<dbReference type="PANTHER" id="PTHR33603">
    <property type="entry name" value="METHYLTRANSFERASE"/>
    <property type="match status" value="1"/>
</dbReference>
<dbReference type="AlphaFoldDB" id="A0A060DDS3"/>
<dbReference type="Proteomes" id="UP000325333">
    <property type="component" value="Unassembled WGS sequence"/>
</dbReference>
<evidence type="ECO:0000313" key="11">
    <source>
        <dbReference type="Proteomes" id="UP000236268"/>
    </source>
</evidence>
<dbReference type="GO" id="GO:0070038">
    <property type="term" value="F:rRNA (pseudouridine-N3-)-methyltransferase activity"/>
    <property type="evidence" value="ECO:0007669"/>
    <property type="project" value="UniProtKB-UniRule"/>
</dbReference>
<gene>
    <name evidence="5 8" type="primary">rlmH</name>
    <name evidence="6" type="ORF">ABAZ39_02150</name>
    <name evidence="8" type="ORF">ACJ41P_06305</name>
    <name evidence="9" type="ORF">C1S70_04725</name>
    <name evidence="7" type="ORF">FH063_000312</name>
</gene>
<dbReference type="NCBIfam" id="NF000989">
    <property type="entry name" value="PRK00103.2-3"/>
    <property type="match status" value="1"/>
</dbReference>
<keyword evidence="2 5" id="KW-0808">Transferase</keyword>
<protein>
    <recommendedName>
        <fullName evidence="5">Ribosomal RNA large subunit methyltransferase H</fullName>
        <ecNumber evidence="5">2.1.1.177</ecNumber>
    </recommendedName>
    <alternativeName>
        <fullName evidence="5">23S rRNA (pseudouridine1915-N3)-methyltransferase</fullName>
    </alternativeName>
    <alternativeName>
        <fullName evidence="5">23S rRNA m3Psi1915 methyltransferase</fullName>
    </alternativeName>
    <alternativeName>
        <fullName evidence="5">rRNA (pseudouridine-N3-)-methyltransferase RlmH</fullName>
    </alternativeName>
</protein>
<reference evidence="8 13" key="4">
    <citation type="submission" date="2024-11" db="EMBL/GenBank/DDBJ databases">
        <title>Draft genome sequences of two bacteria associated to sugarcane roots in Colombia.</title>
        <authorList>
            <person name="Pardo-Diaz S."/>
            <person name="Masmela-Mendoza J."/>
            <person name="Delgadillo-Duran P."/>
            <person name="Bautista E.J."/>
            <person name="Rojas-Tapias D.F."/>
        </authorList>
    </citation>
    <scope>NUCLEOTIDE SEQUENCE [LARGE SCALE GENOMIC DNA]</scope>
    <source>
        <strain evidence="8 13">Ap18</strain>
    </source>
</reference>
<dbReference type="Proteomes" id="UP001628281">
    <property type="component" value="Unassembled WGS sequence"/>
</dbReference>
<dbReference type="PIRSF" id="PIRSF004505">
    <property type="entry name" value="MT_bac"/>
    <property type="match status" value="1"/>
</dbReference>
<evidence type="ECO:0000313" key="7">
    <source>
        <dbReference type="EMBL" id="KAA1058112.1"/>
    </source>
</evidence>
<dbReference type="SUPFAM" id="SSF75217">
    <property type="entry name" value="alpha/beta knot"/>
    <property type="match status" value="1"/>
</dbReference>
<evidence type="ECO:0000256" key="5">
    <source>
        <dbReference type="HAMAP-Rule" id="MF_00658"/>
    </source>
</evidence>
<evidence type="ECO:0000313" key="9">
    <source>
        <dbReference type="EMBL" id="PNR00143.1"/>
    </source>
</evidence>
<sequence length="152" mass="16602">MRLWLAAVGRSRTGPARDLYDEYAGRLSWPLTLREVEVKKRLASDELKRQEAELLLAAIPAGAIVVALDERGKTITSEAFAAKIGGWRDQGAGDIAFLIGGADGHGDAVRARADFLLALGAMTWPHMLVRGMLAEQIYRAQQILAGHPYHRA</sequence>
<dbReference type="PANTHER" id="PTHR33603:SF1">
    <property type="entry name" value="RIBOSOMAL RNA LARGE SUBUNIT METHYLTRANSFERASE H"/>
    <property type="match status" value="1"/>
</dbReference>
<evidence type="ECO:0000256" key="3">
    <source>
        <dbReference type="ARBA" id="ARBA00022691"/>
    </source>
</evidence>
<dbReference type="GeneID" id="56452310"/>
<evidence type="ECO:0000313" key="12">
    <source>
        <dbReference type="Proteomes" id="UP000325333"/>
    </source>
</evidence>
<proteinExistence type="inferred from homology"/>
<dbReference type="Proteomes" id="UP000236268">
    <property type="component" value="Unassembled WGS sequence"/>
</dbReference>
<dbReference type="Gene3D" id="3.40.1280.10">
    <property type="match status" value="1"/>
</dbReference>
<dbReference type="Proteomes" id="UP000027186">
    <property type="component" value="Chromosome"/>
</dbReference>
<keyword evidence="3 5" id="KW-0949">S-adenosyl-L-methionine</keyword>
<keyword evidence="1 5" id="KW-0489">Methyltransferase</keyword>
<keyword evidence="5" id="KW-0698">rRNA processing</keyword>
<dbReference type="KEGG" id="abq:ABAZ39_02150"/>
<feature type="binding site" evidence="5">
    <location>
        <begin position="119"/>
        <end position="124"/>
    </location>
    <ligand>
        <name>S-adenosyl-L-methionine</name>
        <dbReference type="ChEBI" id="CHEBI:59789"/>
    </ligand>
</feature>
<feature type="binding site" evidence="5">
    <location>
        <position position="100"/>
    </location>
    <ligand>
        <name>S-adenosyl-L-methionine</name>
        <dbReference type="ChEBI" id="CHEBI:59789"/>
    </ligand>
</feature>
<reference evidence="6 10" key="1">
    <citation type="journal article" date="2014" name="Genome Announc.">
        <title>Complete Genome Sequence of the Model Rhizosphere Strain Azospirillum brasilense Az39, Successfully Applied in Agriculture.</title>
        <authorList>
            <person name="Rivera D."/>
            <person name="Revale S."/>
            <person name="Molina R."/>
            <person name="Gualpa J."/>
            <person name="Puente M."/>
            <person name="Maroniche G."/>
            <person name="Paris G."/>
            <person name="Baker D."/>
            <person name="Clavijo B."/>
            <person name="McLay K."/>
            <person name="Spaepen S."/>
            <person name="Perticari A."/>
            <person name="Vazquez M."/>
            <person name="Wisniewski-Dye F."/>
            <person name="Watkins C."/>
            <person name="Martinez-Abarca F."/>
            <person name="Vanderleyden J."/>
            <person name="Cassan F."/>
        </authorList>
    </citation>
    <scope>NUCLEOTIDE SEQUENCE [LARGE SCALE GENOMIC DNA]</scope>
    <source>
        <strain evidence="6 10">Az39</strain>
    </source>
</reference>
<dbReference type="HAMAP" id="MF_00658">
    <property type="entry name" value="23SrRNA_methyltr_H"/>
    <property type="match status" value="1"/>
</dbReference>
<evidence type="ECO:0000313" key="8">
    <source>
        <dbReference type="EMBL" id="MFL7900728.1"/>
    </source>
</evidence>
<organism evidence="6 10">
    <name type="scientific">Azospirillum argentinense</name>
    <dbReference type="NCBI Taxonomy" id="2970906"/>
    <lineage>
        <taxon>Bacteria</taxon>
        <taxon>Pseudomonadati</taxon>
        <taxon>Pseudomonadota</taxon>
        <taxon>Alphaproteobacteria</taxon>
        <taxon>Rhodospirillales</taxon>
        <taxon>Azospirillaceae</taxon>
        <taxon>Azospirillum</taxon>
    </lineage>
</organism>
<reference evidence="9 11" key="2">
    <citation type="submission" date="2018-01" db="EMBL/GenBank/DDBJ databases">
        <title>Whole genome sequence of Azospirillum brasilense REC3 isolated from strawberry roots.</title>
        <authorList>
            <person name="Fontana C.A."/>
            <person name="Salazar S.M."/>
            <person name="Bassi D."/>
            <person name="Puglisi E."/>
            <person name="Lovaisa N.C."/>
            <person name="Toffoli L.M."/>
            <person name="Pedraza R."/>
            <person name="Cocconcelli P.S."/>
        </authorList>
    </citation>
    <scope>NUCLEOTIDE SEQUENCE [LARGE SCALE GENOMIC DNA]</scope>
    <source>
        <strain evidence="9 11">REC3</strain>
    </source>
</reference>
<dbReference type="EC" id="2.1.1.177" evidence="5"/>
<comment type="subunit">
    <text evidence="5">Homodimer.</text>
</comment>
<evidence type="ECO:0000313" key="13">
    <source>
        <dbReference type="Proteomes" id="UP001628281"/>
    </source>
</evidence>
<evidence type="ECO:0000313" key="6">
    <source>
        <dbReference type="EMBL" id="AIB10840.1"/>
    </source>
</evidence>
<dbReference type="EMBL" id="POWG01000003">
    <property type="protein sequence ID" value="PNR00143.1"/>
    <property type="molecule type" value="Genomic_DNA"/>
</dbReference>
<dbReference type="Pfam" id="PF02590">
    <property type="entry name" value="SPOUT_MTase"/>
    <property type="match status" value="1"/>
</dbReference>
<comment type="subcellular location">
    <subcellularLocation>
        <location evidence="5">Cytoplasm</location>
    </subcellularLocation>
</comment>
<dbReference type="RefSeq" id="WP_014239449.1">
    <property type="nucleotide sequence ID" value="NZ_CP007793.1"/>
</dbReference>